<evidence type="ECO:0000256" key="9">
    <source>
        <dbReference type="ARBA" id="ARBA00022833"/>
    </source>
</evidence>
<comment type="similarity">
    <text evidence="3">Belongs to the NSE2 family.</text>
</comment>
<evidence type="ECO:0000256" key="13">
    <source>
        <dbReference type="PROSITE-ProRule" id="PRU00452"/>
    </source>
</evidence>
<dbReference type="AlphaFoldDB" id="A0A2J7QSX9"/>
<dbReference type="OrthoDB" id="26899at2759"/>
<name>A0A2J7QSX9_9NEOP</name>
<feature type="domain" description="SP-RING-type" evidence="14">
    <location>
        <begin position="133"/>
        <end position="215"/>
    </location>
</feature>
<evidence type="ECO:0000256" key="7">
    <source>
        <dbReference type="ARBA" id="ARBA00022771"/>
    </source>
</evidence>
<dbReference type="GO" id="GO:0030915">
    <property type="term" value="C:Smc5-Smc6 complex"/>
    <property type="evidence" value="ECO:0007669"/>
    <property type="project" value="InterPro"/>
</dbReference>
<protein>
    <recommendedName>
        <fullName evidence="4">E3 SUMO-protein ligase NSE2</fullName>
    </recommendedName>
    <alternativeName>
        <fullName evidence="11">E3 SUMO-protein transferase NSE2</fullName>
    </alternativeName>
    <alternativeName>
        <fullName evidence="12">Non-structural maintenance of chromosomes element 2 homolog</fullName>
    </alternativeName>
</protein>
<evidence type="ECO:0000256" key="4">
    <source>
        <dbReference type="ARBA" id="ARBA00020923"/>
    </source>
</evidence>
<keyword evidence="10" id="KW-0539">Nucleus</keyword>
<dbReference type="InterPro" id="IPR004181">
    <property type="entry name" value="Znf_MIZ"/>
</dbReference>
<dbReference type="STRING" id="105785.A0A2J7QSX9"/>
<dbReference type="EMBL" id="NEVH01011211">
    <property type="protein sequence ID" value="PNF31677.1"/>
    <property type="molecule type" value="Genomic_DNA"/>
</dbReference>
<dbReference type="PANTHER" id="PTHR21330:SF1">
    <property type="entry name" value="E3 SUMO-PROTEIN LIGASE NSE2"/>
    <property type="match status" value="1"/>
</dbReference>
<evidence type="ECO:0000256" key="11">
    <source>
        <dbReference type="ARBA" id="ARBA00031731"/>
    </source>
</evidence>
<dbReference type="FunCoup" id="A0A2J7QSX9">
    <property type="interactions" value="1856"/>
</dbReference>
<comment type="pathway">
    <text evidence="2">Protein modification; protein sumoylation.</text>
</comment>
<evidence type="ECO:0000313" key="16">
    <source>
        <dbReference type="Proteomes" id="UP000235965"/>
    </source>
</evidence>
<evidence type="ECO:0000313" key="15">
    <source>
        <dbReference type="EMBL" id="PNF31677.1"/>
    </source>
</evidence>
<dbReference type="Pfam" id="PF11789">
    <property type="entry name" value="zf-Nse"/>
    <property type="match status" value="1"/>
</dbReference>
<evidence type="ECO:0000256" key="2">
    <source>
        <dbReference type="ARBA" id="ARBA00004718"/>
    </source>
</evidence>
<keyword evidence="6" id="KW-0479">Metal-binding</keyword>
<dbReference type="Gene3D" id="3.30.40.10">
    <property type="entry name" value="Zinc/RING finger domain, C3HC4 (zinc finger)"/>
    <property type="match status" value="1"/>
</dbReference>
<organism evidence="15 16">
    <name type="scientific">Cryptotermes secundus</name>
    <dbReference type="NCBI Taxonomy" id="105785"/>
    <lineage>
        <taxon>Eukaryota</taxon>
        <taxon>Metazoa</taxon>
        <taxon>Ecdysozoa</taxon>
        <taxon>Arthropoda</taxon>
        <taxon>Hexapoda</taxon>
        <taxon>Insecta</taxon>
        <taxon>Pterygota</taxon>
        <taxon>Neoptera</taxon>
        <taxon>Polyneoptera</taxon>
        <taxon>Dictyoptera</taxon>
        <taxon>Blattodea</taxon>
        <taxon>Blattoidea</taxon>
        <taxon>Termitoidae</taxon>
        <taxon>Kalotermitidae</taxon>
        <taxon>Cryptotermitinae</taxon>
        <taxon>Cryptotermes</taxon>
    </lineage>
</organism>
<dbReference type="PANTHER" id="PTHR21330">
    <property type="entry name" value="E3 SUMO-PROTEIN LIGASE NSE2"/>
    <property type="match status" value="1"/>
</dbReference>
<dbReference type="GO" id="GO:0005634">
    <property type="term" value="C:nucleus"/>
    <property type="evidence" value="ECO:0007669"/>
    <property type="project" value="UniProtKB-SubCell"/>
</dbReference>
<evidence type="ECO:0000256" key="1">
    <source>
        <dbReference type="ARBA" id="ARBA00004123"/>
    </source>
</evidence>
<gene>
    <name evidence="15" type="ORF">B7P43_G15139</name>
</gene>
<dbReference type="Proteomes" id="UP000235965">
    <property type="component" value="Unassembled WGS sequence"/>
</dbReference>
<reference evidence="15 16" key="1">
    <citation type="submission" date="2017-12" db="EMBL/GenBank/DDBJ databases">
        <title>Hemimetabolous genomes reveal molecular basis of termite eusociality.</title>
        <authorList>
            <person name="Harrison M.C."/>
            <person name="Jongepier E."/>
            <person name="Robertson H.M."/>
            <person name="Arning N."/>
            <person name="Bitard-Feildel T."/>
            <person name="Chao H."/>
            <person name="Childers C.P."/>
            <person name="Dinh H."/>
            <person name="Doddapaneni H."/>
            <person name="Dugan S."/>
            <person name="Gowin J."/>
            <person name="Greiner C."/>
            <person name="Han Y."/>
            <person name="Hu H."/>
            <person name="Hughes D.S.T."/>
            <person name="Huylmans A.-K."/>
            <person name="Kemena C."/>
            <person name="Kremer L.P.M."/>
            <person name="Lee S.L."/>
            <person name="Lopez-Ezquerra A."/>
            <person name="Mallet L."/>
            <person name="Monroy-Kuhn J.M."/>
            <person name="Moser A."/>
            <person name="Murali S.C."/>
            <person name="Muzny D.M."/>
            <person name="Otani S."/>
            <person name="Piulachs M.-D."/>
            <person name="Poelchau M."/>
            <person name="Qu J."/>
            <person name="Schaub F."/>
            <person name="Wada-Katsumata A."/>
            <person name="Worley K.C."/>
            <person name="Xie Q."/>
            <person name="Ylla G."/>
            <person name="Poulsen M."/>
            <person name="Gibbs R.A."/>
            <person name="Schal C."/>
            <person name="Richards S."/>
            <person name="Belles X."/>
            <person name="Korb J."/>
            <person name="Bornberg-Bauer E."/>
        </authorList>
    </citation>
    <scope>NUCLEOTIDE SEQUENCE [LARGE SCALE GENOMIC DNA]</scope>
    <source>
        <tissue evidence="15">Whole body</tissue>
    </source>
</reference>
<dbReference type="InterPro" id="IPR013083">
    <property type="entry name" value="Znf_RING/FYVE/PHD"/>
</dbReference>
<keyword evidence="8" id="KW-0833">Ubl conjugation pathway</keyword>
<dbReference type="GO" id="GO:0016925">
    <property type="term" value="P:protein sumoylation"/>
    <property type="evidence" value="ECO:0007669"/>
    <property type="project" value="UniProtKB-UniPathway"/>
</dbReference>
<evidence type="ECO:0000256" key="6">
    <source>
        <dbReference type="ARBA" id="ARBA00022723"/>
    </source>
</evidence>
<evidence type="ECO:0000259" key="14">
    <source>
        <dbReference type="PROSITE" id="PS51044"/>
    </source>
</evidence>
<sequence>MSCYSDEGRATQMKWTMESIKRCSELAIKFCDGEDRKEQLKKLSDLMGTCCFLDNKHGIAKASILNVQKILEENSGSGAGNSEGTDGHNPNVRELFNEEMEKRSSRAPNPKKHEKYINFIKNTELLMKAEVSGDDELTLVDAETLTVDPITKQRMTDPVRIKQCGHTFEKRSIMSLLKKRPHIRCPLPGCVQKSIRATDLEEHHELKLQLDHALKASGTDRIQ</sequence>
<evidence type="ECO:0000256" key="10">
    <source>
        <dbReference type="ARBA" id="ARBA00023242"/>
    </source>
</evidence>
<evidence type="ECO:0000256" key="3">
    <source>
        <dbReference type="ARBA" id="ARBA00008212"/>
    </source>
</evidence>
<dbReference type="GO" id="GO:0008270">
    <property type="term" value="F:zinc ion binding"/>
    <property type="evidence" value="ECO:0007669"/>
    <property type="project" value="UniProtKB-KW"/>
</dbReference>
<dbReference type="GO" id="GO:0061665">
    <property type="term" value="F:SUMO ligase activity"/>
    <property type="evidence" value="ECO:0007669"/>
    <property type="project" value="TreeGrafter"/>
</dbReference>
<dbReference type="CDD" id="cd16651">
    <property type="entry name" value="SPL-RING_NSE2"/>
    <property type="match status" value="1"/>
</dbReference>
<dbReference type="InterPro" id="IPR026846">
    <property type="entry name" value="Nse2(Mms21)"/>
</dbReference>
<dbReference type="UniPathway" id="UPA00886"/>
<accession>A0A2J7QSX9</accession>
<evidence type="ECO:0000256" key="5">
    <source>
        <dbReference type="ARBA" id="ARBA00022679"/>
    </source>
</evidence>
<dbReference type="InParanoid" id="A0A2J7QSX9"/>
<keyword evidence="9" id="KW-0862">Zinc</keyword>
<keyword evidence="5" id="KW-0808">Transferase</keyword>
<dbReference type="SUPFAM" id="SSF57850">
    <property type="entry name" value="RING/U-box"/>
    <property type="match status" value="1"/>
</dbReference>
<dbReference type="PROSITE" id="PS51044">
    <property type="entry name" value="ZF_SP_RING"/>
    <property type="match status" value="1"/>
</dbReference>
<keyword evidence="16" id="KW-1185">Reference proteome</keyword>
<comment type="caution">
    <text evidence="15">The sequence shown here is derived from an EMBL/GenBank/DDBJ whole genome shotgun (WGS) entry which is preliminary data.</text>
</comment>
<dbReference type="GO" id="GO:0000724">
    <property type="term" value="P:double-strand break repair via homologous recombination"/>
    <property type="evidence" value="ECO:0007669"/>
    <property type="project" value="InterPro"/>
</dbReference>
<comment type="subcellular location">
    <subcellularLocation>
        <location evidence="1">Nucleus</location>
    </subcellularLocation>
</comment>
<keyword evidence="7 13" id="KW-0863">Zinc-finger</keyword>
<proteinExistence type="inferred from homology"/>
<evidence type="ECO:0000256" key="12">
    <source>
        <dbReference type="ARBA" id="ARBA00032533"/>
    </source>
</evidence>
<evidence type="ECO:0000256" key="8">
    <source>
        <dbReference type="ARBA" id="ARBA00022786"/>
    </source>
</evidence>